<proteinExistence type="predicted"/>
<protein>
    <submittedName>
        <fullName evidence="2">Uncharacterized protein</fullName>
    </submittedName>
</protein>
<reference evidence="2" key="3">
    <citation type="submission" date="2025-09" db="UniProtKB">
        <authorList>
            <consortium name="Ensembl"/>
        </authorList>
    </citation>
    <scope>IDENTIFICATION</scope>
</reference>
<dbReference type="Proteomes" id="UP000001073">
    <property type="component" value="Chromosome 9"/>
</dbReference>
<reference evidence="2 3" key="1">
    <citation type="submission" date="2012-10" db="EMBL/GenBank/DDBJ databases">
        <authorList>
            <consortium name="Gibbon Genome Sequencing Consortium"/>
        </authorList>
    </citation>
    <scope>NUCLEOTIDE SEQUENCE [LARGE SCALE GENOMIC DNA]</scope>
</reference>
<keyword evidence="1" id="KW-0472">Membrane</keyword>
<keyword evidence="1" id="KW-1133">Transmembrane helix</keyword>
<dbReference type="Ensembl" id="ENSNLET00000038972.1">
    <property type="protein sequence ID" value="ENSNLEP00000045132.1"/>
    <property type="gene ID" value="ENSNLEG00000031420.1"/>
</dbReference>
<dbReference type="AlphaFoldDB" id="A0A2I3HNN3"/>
<organism evidence="2 3">
    <name type="scientific">Nomascus leucogenys</name>
    <name type="common">Northern white-cheeked gibbon</name>
    <name type="synonym">Hylobates leucogenys</name>
    <dbReference type="NCBI Taxonomy" id="61853"/>
    <lineage>
        <taxon>Eukaryota</taxon>
        <taxon>Metazoa</taxon>
        <taxon>Chordata</taxon>
        <taxon>Craniata</taxon>
        <taxon>Vertebrata</taxon>
        <taxon>Euteleostomi</taxon>
        <taxon>Mammalia</taxon>
        <taxon>Eutheria</taxon>
        <taxon>Euarchontoglires</taxon>
        <taxon>Primates</taxon>
        <taxon>Haplorrhini</taxon>
        <taxon>Catarrhini</taxon>
        <taxon>Hylobatidae</taxon>
        <taxon>Nomascus</taxon>
    </lineage>
</organism>
<dbReference type="EMBL" id="ADFV01123243">
    <property type="status" value="NOT_ANNOTATED_CDS"/>
    <property type="molecule type" value="Genomic_DNA"/>
</dbReference>
<keyword evidence="3" id="KW-1185">Reference proteome</keyword>
<dbReference type="InParanoid" id="A0A2I3HNN3"/>
<sequence length="69" mass="7842">MPAILAKRCMEILSECVSLLLFLGSYVRLFTLGICPELKSVSPFPRGETKIEEKILHLLNFILGLKLFF</sequence>
<accession>A0A2I3HNN3</accession>
<evidence type="ECO:0000313" key="2">
    <source>
        <dbReference type="Ensembl" id="ENSNLEP00000045132.1"/>
    </source>
</evidence>
<evidence type="ECO:0000313" key="3">
    <source>
        <dbReference type="Proteomes" id="UP000001073"/>
    </source>
</evidence>
<keyword evidence="1" id="KW-0812">Transmembrane</keyword>
<evidence type="ECO:0000256" key="1">
    <source>
        <dbReference type="SAM" id="Phobius"/>
    </source>
</evidence>
<name>A0A2I3HNN3_NOMLE</name>
<reference evidence="2" key="2">
    <citation type="submission" date="2025-08" db="UniProtKB">
        <authorList>
            <consortium name="Ensembl"/>
        </authorList>
    </citation>
    <scope>IDENTIFICATION</scope>
</reference>
<feature type="transmembrane region" description="Helical" evidence="1">
    <location>
        <begin position="12"/>
        <end position="34"/>
    </location>
</feature>